<dbReference type="InterPro" id="IPR002734">
    <property type="entry name" value="RibDG_C"/>
</dbReference>
<dbReference type="PANTHER" id="PTHR38011:SF11">
    <property type="entry name" value="2,5-DIAMINO-6-RIBOSYLAMINO-4(3H)-PYRIMIDINONE 5'-PHOSPHATE REDUCTASE"/>
    <property type="match status" value="1"/>
</dbReference>
<evidence type="ECO:0000313" key="2">
    <source>
        <dbReference type="EMBL" id="MFC5667151.1"/>
    </source>
</evidence>
<dbReference type="Pfam" id="PF01872">
    <property type="entry name" value="RibD_C"/>
    <property type="match status" value="1"/>
</dbReference>
<dbReference type="Proteomes" id="UP001595975">
    <property type="component" value="Unassembled WGS sequence"/>
</dbReference>
<sequence>MRKLTYYVGASLDGFIAAPDGDYEFLMRYVDGEFLSFVCAEFPEALPTPARAAMGVDAPNKRFDTVLMGRGTYDPGLAMGLHSPYAHLRQIVFSRSLTESLDPAVEVTAADPLARIRELKQEDGLGIWLCGGGELAGRLLPEIDELIVKQYPVVVGSGVPLFRADFAPQAFTFLGSRSLGNGTNVLTFERAAGSTSAPTTG</sequence>
<organism evidence="2 3">
    <name type="scientific">Kitasatospora misakiensis</name>
    <dbReference type="NCBI Taxonomy" id="67330"/>
    <lineage>
        <taxon>Bacteria</taxon>
        <taxon>Bacillati</taxon>
        <taxon>Actinomycetota</taxon>
        <taxon>Actinomycetes</taxon>
        <taxon>Kitasatosporales</taxon>
        <taxon>Streptomycetaceae</taxon>
        <taxon>Kitasatospora</taxon>
    </lineage>
</organism>
<feature type="domain" description="Bacterial bifunctional deaminase-reductase C-terminal" evidence="1">
    <location>
        <begin position="3"/>
        <end position="183"/>
    </location>
</feature>
<accession>A0ABW0XDI0</accession>
<dbReference type="SUPFAM" id="SSF53597">
    <property type="entry name" value="Dihydrofolate reductase-like"/>
    <property type="match status" value="1"/>
</dbReference>
<dbReference type="InterPro" id="IPR024072">
    <property type="entry name" value="DHFR-like_dom_sf"/>
</dbReference>
<comment type="caution">
    <text evidence="2">The sequence shown here is derived from an EMBL/GenBank/DDBJ whole genome shotgun (WGS) entry which is preliminary data.</text>
</comment>
<reference evidence="3" key="1">
    <citation type="journal article" date="2019" name="Int. J. Syst. Evol. Microbiol.">
        <title>The Global Catalogue of Microorganisms (GCM) 10K type strain sequencing project: providing services to taxonomists for standard genome sequencing and annotation.</title>
        <authorList>
            <consortium name="The Broad Institute Genomics Platform"/>
            <consortium name="The Broad Institute Genome Sequencing Center for Infectious Disease"/>
            <person name="Wu L."/>
            <person name="Ma J."/>
        </authorList>
    </citation>
    <scope>NUCLEOTIDE SEQUENCE [LARGE SCALE GENOMIC DNA]</scope>
    <source>
        <strain evidence="3">CGMCC 4.1437</strain>
    </source>
</reference>
<dbReference type="PANTHER" id="PTHR38011">
    <property type="entry name" value="DIHYDROFOLATE REDUCTASE FAMILY PROTEIN (AFU_ORTHOLOGUE AFUA_8G06820)"/>
    <property type="match status" value="1"/>
</dbReference>
<protein>
    <submittedName>
        <fullName evidence="2">Dihydrofolate reductase family protein</fullName>
    </submittedName>
</protein>
<dbReference type="EMBL" id="JBHSOF010000051">
    <property type="protein sequence ID" value="MFC5667151.1"/>
    <property type="molecule type" value="Genomic_DNA"/>
</dbReference>
<keyword evidence="3" id="KW-1185">Reference proteome</keyword>
<evidence type="ECO:0000313" key="3">
    <source>
        <dbReference type="Proteomes" id="UP001595975"/>
    </source>
</evidence>
<proteinExistence type="predicted"/>
<dbReference type="InterPro" id="IPR050765">
    <property type="entry name" value="Riboflavin_Biosynth_HTPR"/>
</dbReference>
<dbReference type="Gene3D" id="3.40.430.10">
    <property type="entry name" value="Dihydrofolate Reductase, subunit A"/>
    <property type="match status" value="1"/>
</dbReference>
<evidence type="ECO:0000259" key="1">
    <source>
        <dbReference type="Pfam" id="PF01872"/>
    </source>
</evidence>
<dbReference type="RefSeq" id="WP_380228829.1">
    <property type="nucleotide sequence ID" value="NZ_JBHSOF010000051.1"/>
</dbReference>
<name>A0ABW0XDI0_9ACTN</name>
<gene>
    <name evidence="2" type="ORF">ACFP3U_29820</name>
</gene>